<evidence type="ECO:0000313" key="1">
    <source>
        <dbReference type="EMBL" id="CEM44913.1"/>
    </source>
</evidence>
<organism evidence="1">
    <name type="scientific">Chromera velia CCMP2878</name>
    <dbReference type="NCBI Taxonomy" id="1169474"/>
    <lineage>
        <taxon>Eukaryota</taxon>
        <taxon>Sar</taxon>
        <taxon>Alveolata</taxon>
        <taxon>Colpodellida</taxon>
        <taxon>Chromeraceae</taxon>
        <taxon>Chromera</taxon>
    </lineage>
</organism>
<proteinExistence type="predicted"/>
<gene>
    <name evidence="1" type="ORF">Cvel_28707</name>
</gene>
<dbReference type="VEuPathDB" id="CryptoDB:Cvel_28707"/>
<dbReference type="EMBL" id="CDMZ01003047">
    <property type="protein sequence ID" value="CEM44913.1"/>
    <property type="molecule type" value="Genomic_DNA"/>
</dbReference>
<name>A0A0G4HLD0_9ALVE</name>
<accession>A0A0G4HLD0</accession>
<reference evidence="1" key="1">
    <citation type="submission" date="2014-11" db="EMBL/GenBank/DDBJ databases">
        <authorList>
            <person name="Otto D Thomas"/>
            <person name="Naeem Raeece"/>
        </authorList>
    </citation>
    <scope>NUCLEOTIDE SEQUENCE</scope>
</reference>
<protein>
    <submittedName>
        <fullName evidence="1">Uncharacterized protein</fullName>
    </submittedName>
</protein>
<sequence length="129" mass="14171">MEALSRLSGSLLSDTGQGDLRSAGEFLEGIIDSFLSLQETLVRDSQQEDRETPILPLTLGTCRLAPKVCTVCKKETSRDGYGTADDRKLPRVIQVPTPDTPQNAGLVDQIKKAWSPREDDEGSFCDNCR</sequence>
<dbReference type="AlphaFoldDB" id="A0A0G4HLD0"/>